<protein>
    <submittedName>
        <fullName evidence="1">Uncharacterized protein</fullName>
    </submittedName>
</protein>
<organism evidence="1 2">
    <name type="scientific">Vespula germanica</name>
    <name type="common">German yellow jacket</name>
    <name type="synonym">Paravespula germanica</name>
    <dbReference type="NCBI Taxonomy" id="30212"/>
    <lineage>
        <taxon>Eukaryota</taxon>
        <taxon>Metazoa</taxon>
        <taxon>Ecdysozoa</taxon>
        <taxon>Arthropoda</taxon>
        <taxon>Hexapoda</taxon>
        <taxon>Insecta</taxon>
        <taxon>Pterygota</taxon>
        <taxon>Neoptera</taxon>
        <taxon>Endopterygota</taxon>
        <taxon>Hymenoptera</taxon>
        <taxon>Apocrita</taxon>
        <taxon>Aculeata</taxon>
        <taxon>Vespoidea</taxon>
        <taxon>Vespidae</taxon>
        <taxon>Vespinae</taxon>
        <taxon>Vespula</taxon>
    </lineage>
</organism>
<dbReference type="SMART" id="SM00700">
    <property type="entry name" value="JHBP"/>
    <property type="match status" value="1"/>
</dbReference>
<gene>
    <name evidence="1" type="ORF">HZH68_012860</name>
</gene>
<dbReference type="PANTHER" id="PTHR11008">
    <property type="entry name" value="PROTEIN TAKEOUT-LIKE PROTEIN"/>
    <property type="match status" value="1"/>
</dbReference>
<evidence type="ECO:0000313" key="1">
    <source>
        <dbReference type="EMBL" id="KAF7387183.1"/>
    </source>
</evidence>
<comment type="caution">
    <text evidence="1">The sequence shown here is derived from an EMBL/GenBank/DDBJ whole genome shotgun (WGS) entry which is preliminary data.</text>
</comment>
<dbReference type="InterPro" id="IPR038606">
    <property type="entry name" value="To_sf"/>
</dbReference>
<dbReference type="Pfam" id="PF06585">
    <property type="entry name" value="JHBP"/>
    <property type="match status" value="1"/>
</dbReference>
<dbReference type="InterPro" id="IPR010562">
    <property type="entry name" value="Haemolymph_juvenile_hormone-bd"/>
</dbReference>
<dbReference type="Proteomes" id="UP000617340">
    <property type="component" value="Unassembled WGS sequence"/>
</dbReference>
<dbReference type="GO" id="GO:0005615">
    <property type="term" value="C:extracellular space"/>
    <property type="evidence" value="ECO:0007669"/>
    <property type="project" value="TreeGrafter"/>
</dbReference>
<sequence>MCYRTSNTIAYAKSQDAAPEILALLHSVTVDYLVLLDVHWLIPTISRLTGAENVRLRIASYIHICGRRNPKLNECILNSIEQIRDKLIKGIPELEVPSISPLILNDLIFVDQPNVHIEAKKLIIHGLENYWPLNLKPDVEKQQIDATIMYPQLNIKADYDVNTKILVPIVDQGKITADINNVTAKILLRYKLIEKDGKRYMYFFSMTTKLNFKDIAIDIQPGNNTDSTLTKAFNNFFGNNKNDIITIILPSVEKSISENILKISNNMVKHFHYDEILPDRE</sequence>
<dbReference type="PANTHER" id="PTHR11008:SF39">
    <property type="entry name" value="CIRCADIAN CLOCK-CONTROLLED PROTEIN-LIKE PROTEIN"/>
    <property type="match status" value="1"/>
</dbReference>
<name>A0A834MY00_VESGE</name>
<dbReference type="EMBL" id="JACSDZ010000014">
    <property type="protein sequence ID" value="KAF7387183.1"/>
    <property type="molecule type" value="Genomic_DNA"/>
</dbReference>
<proteinExistence type="predicted"/>
<dbReference type="AlphaFoldDB" id="A0A834MY00"/>
<accession>A0A834MY00</accession>
<dbReference type="Gene3D" id="3.15.10.30">
    <property type="entry name" value="Haemolymph juvenile hormone binding protein"/>
    <property type="match status" value="1"/>
</dbReference>
<reference evidence="1" key="1">
    <citation type="journal article" date="2020" name="G3 (Bethesda)">
        <title>High-Quality Assemblies for Three Invasive Social Wasps from the &lt;i&gt;Vespula&lt;/i&gt; Genus.</title>
        <authorList>
            <person name="Harrop T.W.R."/>
            <person name="Guhlin J."/>
            <person name="McLaughlin G.M."/>
            <person name="Permina E."/>
            <person name="Stockwell P."/>
            <person name="Gilligan J."/>
            <person name="Le Lec M.F."/>
            <person name="Gruber M.A.M."/>
            <person name="Quinn O."/>
            <person name="Lovegrove M."/>
            <person name="Duncan E.J."/>
            <person name="Remnant E.J."/>
            <person name="Van Eeckhoven J."/>
            <person name="Graham B."/>
            <person name="Knapp R.A."/>
            <person name="Langford K.W."/>
            <person name="Kronenberg Z."/>
            <person name="Press M.O."/>
            <person name="Eacker S.M."/>
            <person name="Wilson-Rankin E.E."/>
            <person name="Purcell J."/>
            <person name="Lester P.J."/>
            <person name="Dearden P.K."/>
        </authorList>
    </citation>
    <scope>NUCLEOTIDE SEQUENCE</scope>
    <source>
        <strain evidence="1">Linc-1</strain>
    </source>
</reference>
<keyword evidence="2" id="KW-1185">Reference proteome</keyword>
<evidence type="ECO:0000313" key="2">
    <source>
        <dbReference type="Proteomes" id="UP000617340"/>
    </source>
</evidence>